<dbReference type="Gene3D" id="2.60.120.10">
    <property type="entry name" value="Jelly Rolls"/>
    <property type="match status" value="1"/>
</dbReference>
<dbReference type="EMBL" id="PPTP01000001">
    <property type="protein sequence ID" value="RDB57557.1"/>
    <property type="molecule type" value="Genomic_DNA"/>
</dbReference>
<feature type="site" description="Participates in a stacking interaction with the thymidine ring of dTDP-4-oxo-6-deoxyglucose" evidence="4">
    <location>
        <position position="141"/>
    </location>
</feature>
<gene>
    <name evidence="7" type="ORF">C1880_01705</name>
</gene>
<dbReference type="OrthoDB" id="9803892at2"/>
<evidence type="ECO:0000256" key="2">
    <source>
        <dbReference type="ARBA" id="ARBA00010944"/>
    </source>
</evidence>
<dbReference type="UniPathway" id="UPA00124"/>
<evidence type="ECO:0000313" key="8">
    <source>
        <dbReference type="Proteomes" id="UP000253792"/>
    </source>
</evidence>
<dbReference type="PANTHER" id="PTHR10491:SF4">
    <property type="entry name" value="METHIONINE ADENOSYLTRANSFERASE 2 SUBUNIT BETA"/>
    <property type="match status" value="1"/>
</dbReference>
<comment type="function">
    <text evidence="5">Catalyzes the reduction of dTDP-6-deoxy-L-lyxo-4-hexulose to yield dTDP-L-rhamnose.</text>
</comment>
<evidence type="ECO:0000256" key="1">
    <source>
        <dbReference type="ARBA" id="ARBA00010154"/>
    </source>
</evidence>
<dbReference type="STRING" id="1034345.GCA_000236865_01281"/>
<dbReference type="RefSeq" id="WP_114620046.1">
    <property type="nucleotide sequence ID" value="NZ_PPTP01000001.1"/>
</dbReference>
<dbReference type="InterPro" id="IPR011051">
    <property type="entry name" value="RmlC_Cupin_sf"/>
</dbReference>
<dbReference type="Pfam" id="PF00908">
    <property type="entry name" value="dTDP_sugar_isom"/>
    <property type="match status" value="1"/>
</dbReference>
<dbReference type="GO" id="GO:0019305">
    <property type="term" value="P:dTDP-rhamnose biosynthetic process"/>
    <property type="evidence" value="ECO:0007669"/>
    <property type="project" value="UniProtKB-UniPathway"/>
</dbReference>
<dbReference type="InterPro" id="IPR005913">
    <property type="entry name" value="dTDP_dehydrorham_reduct"/>
</dbReference>
<accession>A0A369LFY9</accession>
<dbReference type="Proteomes" id="UP000253792">
    <property type="component" value="Unassembled WGS sequence"/>
</dbReference>
<comment type="similarity">
    <text evidence="1">Belongs to the dTDP-4-dehydrorhamnose 3,5-epimerase family.</text>
</comment>
<dbReference type="GO" id="GO:0005829">
    <property type="term" value="C:cytosol"/>
    <property type="evidence" value="ECO:0007669"/>
    <property type="project" value="TreeGrafter"/>
</dbReference>
<organism evidence="7 8">
    <name type="scientific">Senegalimassilia anaerobia</name>
    <dbReference type="NCBI Taxonomy" id="1473216"/>
    <lineage>
        <taxon>Bacteria</taxon>
        <taxon>Bacillati</taxon>
        <taxon>Actinomycetota</taxon>
        <taxon>Coriobacteriia</taxon>
        <taxon>Coriobacteriales</taxon>
        <taxon>Coriobacteriaceae</taxon>
        <taxon>Senegalimassilia</taxon>
    </lineage>
</organism>
<comment type="pathway">
    <text evidence="5">Carbohydrate biosynthesis; dTDP-L-rhamnose biosynthesis.</text>
</comment>
<dbReference type="Gene3D" id="3.90.25.10">
    <property type="entry name" value="UDP-galactose 4-epimerase, domain 1"/>
    <property type="match status" value="1"/>
</dbReference>
<feature type="active site" description="Proton donor" evidence="3">
    <location>
        <position position="135"/>
    </location>
</feature>
<dbReference type="SUPFAM" id="SSF51182">
    <property type="entry name" value="RmlC-like cupins"/>
    <property type="match status" value="1"/>
</dbReference>
<dbReference type="AlphaFoldDB" id="A0A369LFY9"/>
<dbReference type="SUPFAM" id="SSF51735">
    <property type="entry name" value="NAD(P)-binding Rossmann-fold domains"/>
    <property type="match status" value="1"/>
</dbReference>
<evidence type="ECO:0000313" key="7">
    <source>
        <dbReference type="EMBL" id="RDB57557.1"/>
    </source>
</evidence>
<evidence type="ECO:0000259" key="6">
    <source>
        <dbReference type="Pfam" id="PF04321"/>
    </source>
</evidence>
<dbReference type="InterPro" id="IPR036291">
    <property type="entry name" value="NAD(P)-bd_dom_sf"/>
</dbReference>
<proteinExistence type="inferred from homology"/>
<dbReference type="CDD" id="cd05254">
    <property type="entry name" value="dTDP_HR_like_SDR_e"/>
    <property type="match status" value="1"/>
</dbReference>
<dbReference type="PANTHER" id="PTHR10491">
    <property type="entry name" value="DTDP-4-DEHYDRORHAMNOSE REDUCTASE"/>
    <property type="match status" value="1"/>
</dbReference>
<dbReference type="CDD" id="cd00438">
    <property type="entry name" value="cupin_RmlC"/>
    <property type="match status" value="1"/>
</dbReference>
<comment type="caution">
    <text evidence="7">The sequence shown here is derived from an EMBL/GenBank/DDBJ whole genome shotgun (WGS) entry which is preliminary data.</text>
</comment>
<name>A0A369LFY9_9ACTN</name>
<dbReference type="InterPro" id="IPR014710">
    <property type="entry name" value="RmlC-like_jellyroll"/>
</dbReference>
<dbReference type="GO" id="GO:0008831">
    <property type="term" value="F:dTDP-4-dehydrorhamnose reductase activity"/>
    <property type="evidence" value="ECO:0007669"/>
    <property type="project" value="UniProtKB-EC"/>
</dbReference>
<feature type="active site" description="Proton acceptor" evidence="3">
    <location>
        <position position="72"/>
    </location>
</feature>
<dbReference type="InterPro" id="IPR000888">
    <property type="entry name" value="RmlC-like"/>
</dbReference>
<comment type="similarity">
    <text evidence="2 5">Belongs to the dTDP-4-dehydrorhamnose reductase family.</text>
</comment>
<keyword evidence="5" id="KW-0560">Oxidoreductase</keyword>
<evidence type="ECO:0000256" key="3">
    <source>
        <dbReference type="PIRSR" id="PIRSR600888-1"/>
    </source>
</evidence>
<dbReference type="GO" id="GO:0008830">
    <property type="term" value="F:dTDP-4-dehydrorhamnose 3,5-epimerase activity"/>
    <property type="evidence" value="ECO:0007669"/>
    <property type="project" value="InterPro"/>
</dbReference>
<sequence length="499" mass="54559">MSEIEFEKELKAERTNIPGMLVFDLPVHGDSRGWFKENWQRAKQTDLGLPDLGPVQNNISFNAERGVTRGIHAEPWDKYISVATGSVFGAWVDLRPGKSFGEVYTCVIDPSKAIYVPRGVGNSFQALEDGTAYTYLVNAHWSAELKKTYTFVNLADPELGIEWPIPLSECELSEADKHHPMLKDAIPMAPRRTLVTGANGQLGRAVRKLAEERGVADSFDFGDRDEFDFSDPADYSKVDWTLYGAVINCGAYTAVDAAETPEGRKAAWAANAQGPALLAKACAEHGIALVHVSSDYVFDGTREEHDEDEPFSPLGVYGQTKAAGDIAVANCPRHYIVRSSWVIGDGKNFVRTMAALSDRCADPDDKLNQVTVVDDQFGRLTFTRDMAEGVFWLLGYREGDREPSTPCAYGTYNLTGSGKVASWADIATEVFGLCNGNANAVKPVTTAEYYASAKGPASPRPAHSALDLSKLDATGFAPCDWEEELDGYLQELLKQKAEA</sequence>
<feature type="domain" description="RmlD-like substrate binding" evidence="6">
    <location>
        <begin position="192"/>
        <end position="492"/>
    </location>
</feature>
<evidence type="ECO:0000256" key="5">
    <source>
        <dbReference type="RuleBase" id="RU364082"/>
    </source>
</evidence>
<reference evidence="7 8" key="1">
    <citation type="journal article" date="2018" name="Elife">
        <title>Discovery and characterization of a prevalent human gut bacterial enzyme sufficient for the inactivation of a family of plant toxins.</title>
        <authorList>
            <person name="Koppel N."/>
            <person name="Bisanz J.E."/>
            <person name="Pandelia M.E."/>
            <person name="Turnbaugh P.J."/>
            <person name="Balskus E.P."/>
        </authorList>
    </citation>
    <scope>NUCLEOTIDE SEQUENCE [LARGE SCALE GENOMIC DNA]</scope>
    <source>
        <strain evidence="8">anaerobia AP69FAA</strain>
    </source>
</reference>
<protein>
    <recommendedName>
        <fullName evidence="5">dTDP-4-dehydrorhamnose reductase</fullName>
        <ecNumber evidence="5">1.1.1.133</ecNumber>
    </recommendedName>
</protein>
<dbReference type="Gene3D" id="3.40.50.720">
    <property type="entry name" value="NAD(P)-binding Rossmann-like Domain"/>
    <property type="match status" value="1"/>
</dbReference>
<keyword evidence="5" id="KW-0521">NADP</keyword>
<dbReference type="Pfam" id="PF04321">
    <property type="entry name" value="RmlD_sub_bind"/>
    <property type="match status" value="1"/>
</dbReference>
<evidence type="ECO:0000256" key="4">
    <source>
        <dbReference type="PIRSR" id="PIRSR600888-3"/>
    </source>
</evidence>
<dbReference type="EC" id="1.1.1.133" evidence="5"/>
<keyword evidence="8" id="KW-1185">Reference proteome</keyword>
<dbReference type="InterPro" id="IPR029903">
    <property type="entry name" value="RmlD-like-bd"/>
</dbReference>